<dbReference type="Proteomes" id="UP001195483">
    <property type="component" value="Unassembled WGS sequence"/>
</dbReference>
<reference evidence="1" key="3">
    <citation type="submission" date="2023-05" db="EMBL/GenBank/DDBJ databases">
        <authorList>
            <person name="Smith C.H."/>
        </authorList>
    </citation>
    <scope>NUCLEOTIDE SEQUENCE</scope>
    <source>
        <strain evidence="1">CHS0354</strain>
        <tissue evidence="1">Mantle</tissue>
    </source>
</reference>
<name>A0AAE0SUF2_9BIVA</name>
<protein>
    <submittedName>
        <fullName evidence="1">Uncharacterized protein</fullName>
    </submittedName>
</protein>
<evidence type="ECO:0000313" key="1">
    <source>
        <dbReference type="EMBL" id="KAK3597895.1"/>
    </source>
</evidence>
<dbReference type="EMBL" id="JAEAOA010002354">
    <property type="protein sequence ID" value="KAK3597895.1"/>
    <property type="molecule type" value="Genomic_DNA"/>
</dbReference>
<reference evidence="1" key="1">
    <citation type="journal article" date="2021" name="Genome Biol. Evol.">
        <title>A High-Quality Reference Genome for a Parasitic Bivalve with Doubly Uniparental Inheritance (Bivalvia: Unionida).</title>
        <authorList>
            <person name="Smith C.H."/>
        </authorList>
    </citation>
    <scope>NUCLEOTIDE SEQUENCE</scope>
    <source>
        <strain evidence="1">CHS0354</strain>
    </source>
</reference>
<dbReference type="SUPFAM" id="SSF54001">
    <property type="entry name" value="Cysteine proteinases"/>
    <property type="match status" value="1"/>
</dbReference>
<organism evidence="1 2">
    <name type="scientific">Potamilus streckersoni</name>
    <dbReference type="NCBI Taxonomy" id="2493646"/>
    <lineage>
        <taxon>Eukaryota</taxon>
        <taxon>Metazoa</taxon>
        <taxon>Spiralia</taxon>
        <taxon>Lophotrochozoa</taxon>
        <taxon>Mollusca</taxon>
        <taxon>Bivalvia</taxon>
        <taxon>Autobranchia</taxon>
        <taxon>Heteroconchia</taxon>
        <taxon>Palaeoheterodonta</taxon>
        <taxon>Unionida</taxon>
        <taxon>Unionoidea</taxon>
        <taxon>Unionidae</taxon>
        <taxon>Ambleminae</taxon>
        <taxon>Lampsilini</taxon>
        <taxon>Potamilus</taxon>
    </lineage>
</organism>
<comment type="caution">
    <text evidence="1">The sequence shown here is derived from an EMBL/GenBank/DDBJ whole genome shotgun (WGS) entry which is preliminary data.</text>
</comment>
<keyword evidence="2" id="KW-1185">Reference proteome</keyword>
<gene>
    <name evidence="1" type="ORF">CHS0354_042232</name>
</gene>
<dbReference type="AlphaFoldDB" id="A0AAE0SUF2"/>
<reference evidence="1" key="2">
    <citation type="journal article" date="2021" name="Genome Biol. Evol.">
        <title>Developing a high-quality reference genome for a parasitic bivalve with doubly uniparental inheritance (Bivalvia: Unionida).</title>
        <authorList>
            <person name="Smith C.H."/>
        </authorList>
    </citation>
    <scope>NUCLEOTIDE SEQUENCE</scope>
    <source>
        <strain evidence="1">CHS0354</strain>
        <tissue evidence="1">Mantle</tissue>
    </source>
</reference>
<proteinExistence type="predicted"/>
<sequence>MNGYRRANTTGGSVFLPPSNVNLPTEVDWRKQGYVTDVKNQKRVLTRLPFLKICNYELLRLHSPFLFYSHRVLIS</sequence>
<dbReference type="InterPro" id="IPR038765">
    <property type="entry name" value="Papain-like_cys_pep_sf"/>
</dbReference>
<accession>A0AAE0SUF2</accession>
<dbReference type="Gene3D" id="3.90.70.10">
    <property type="entry name" value="Cysteine proteinases"/>
    <property type="match status" value="1"/>
</dbReference>
<evidence type="ECO:0000313" key="2">
    <source>
        <dbReference type="Proteomes" id="UP001195483"/>
    </source>
</evidence>